<dbReference type="RefSeq" id="WP_310342996.1">
    <property type="nucleotide sequence ID" value="NZ_JAVDXQ010000002.1"/>
</dbReference>
<evidence type="ECO:0000256" key="7">
    <source>
        <dbReference type="RuleBase" id="RU003435"/>
    </source>
</evidence>
<evidence type="ECO:0000256" key="6">
    <source>
        <dbReference type="ARBA" id="ARBA00023049"/>
    </source>
</evidence>
<dbReference type="InterPro" id="IPR024079">
    <property type="entry name" value="MetalloPept_cat_dom_sf"/>
</dbReference>
<keyword evidence="11" id="KW-1185">Reference proteome</keyword>
<accession>A0ABU1Z5S8</accession>
<gene>
    <name evidence="10" type="ORF">J2X16_001307</name>
</gene>
<dbReference type="Pfam" id="PF01432">
    <property type="entry name" value="Peptidase_M3"/>
    <property type="match status" value="1"/>
</dbReference>
<keyword evidence="3 7" id="KW-0479">Metal-binding</keyword>
<keyword evidence="2 7" id="KW-0645">Protease</keyword>
<feature type="chain" id="PRO_5047139939" evidence="8">
    <location>
        <begin position="21"/>
        <end position="657"/>
    </location>
</feature>
<proteinExistence type="inferred from homology"/>
<evidence type="ECO:0000256" key="1">
    <source>
        <dbReference type="ARBA" id="ARBA00006040"/>
    </source>
</evidence>
<dbReference type="InterPro" id="IPR024077">
    <property type="entry name" value="Neurolysin/TOP_dom2"/>
</dbReference>
<dbReference type="EC" id="3.4.24.15" evidence="10"/>
<evidence type="ECO:0000313" key="10">
    <source>
        <dbReference type="EMBL" id="MDR7295968.1"/>
    </source>
</evidence>
<evidence type="ECO:0000259" key="9">
    <source>
        <dbReference type="Pfam" id="PF01432"/>
    </source>
</evidence>
<keyword evidence="8" id="KW-0732">Signal</keyword>
<feature type="domain" description="Peptidase M3A/M3B catalytic" evidence="9">
    <location>
        <begin position="222"/>
        <end position="653"/>
    </location>
</feature>
<feature type="signal peptide" evidence="8">
    <location>
        <begin position="1"/>
        <end position="20"/>
    </location>
</feature>
<evidence type="ECO:0000256" key="4">
    <source>
        <dbReference type="ARBA" id="ARBA00022801"/>
    </source>
</evidence>
<name>A0ABU1Z5S8_9BURK</name>
<evidence type="ECO:0000313" key="11">
    <source>
        <dbReference type="Proteomes" id="UP001180536"/>
    </source>
</evidence>
<dbReference type="Gene3D" id="3.40.390.10">
    <property type="entry name" value="Collagenase (Catalytic Domain)"/>
    <property type="match status" value="1"/>
</dbReference>
<keyword evidence="4 7" id="KW-0378">Hydrolase</keyword>
<keyword evidence="6 7" id="KW-0482">Metalloprotease</keyword>
<dbReference type="CDD" id="cd06455">
    <property type="entry name" value="M3A_TOP"/>
    <property type="match status" value="1"/>
</dbReference>
<comment type="cofactor">
    <cofactor evidence="7">
        <name>Zn(2+)</name>
        <dbReference type="ChEBI" id="CHEBI:29105"/>
    </cofactor>
    <text evidence="7">Binds 1 zinc ion.</text>
</comment>
<evidence type="ECO:0000256" key="5">
    <source>
        <dbReference type="ARBA" id="ARBA00022833"/>
    </source>
</evidence>
<keyword evidence="5 7" id="KW-0862">Zinc</keyword>
<dbReference type="Gene3D" id="1.10.1370.10">
    <property type="entry name" value="Neurolysin, domain 3"/>
    <property type="match status" value="1"/>
</dbReference>
<dbReference type="EMBL" id="JAVDXQ010000002">
    <property type="protein sequence ID" value="MDR7295968.1"/>
    <property type="molecule type" value="Genomic_DNA"/>
</dbReference>
<evidence type="ECO:0000256" key="2">
    <source>
        <dbReference type="ARBA" id="ARBA00022670"/>
    </source>
</evidence>
<comment type="similarity">
    <text evidence="1 7">Belongs to the peptidase M3 family.</text>
</comment>
<evidence type="ECO:0000256" key="3">
    <source>
        <dbReference type="ARBA" id="ARBA00022723"/>
    </source>
</evidence>
<dbReference type="InterPro" id="IPR001567">
    <property type="entry name" value="Pept_M3A_M3B_dom"/>
</dbReference>
<dbReference type="InterPro" id="IPR045090">
    <property type="entry name" value="Pept_M3A_M3B"/>
</dbReference>
<dbReference type="PANTHER" id="PTHR11804">
    <property type="entry name" value="PROTEASE M3 THIMET OLIGOPEPTIDASE-RELATED"/>
    <property type="match status" value="1"/>
</dbReference>
<comment type="caution">
    <text evidence="10">The sequence shown here is derived from an EMBL/GenBank/DDBJ whole genome shotgun (WGS) entry which is preliminary data.</text>
</comment>
<evidence type="ECO:0000256" key="8">
    <source>
        <dbReference type="SAM" id="SignalP"/>
    </source>
</evidence>
<protein>
    <submittedName>
        <fullName evidence="10">Thimet oligopeptidase</fullName>
        <ecNumber evidence="10">3.4.24.15</ecNumber>
    </submittedName>
</protein>
<organism evidence="10 11">
    <name type="scientific">Pelomonas aquatica</name>
    <dbReference type="NCBI Taxonomy" id="431058"/>
    <lineage>
        <taxon>Bacteria</taxon>
        <taxon>Pseudomonadati</taxon>
        <taxon>Pseudomonadota</taxon>
        <taxon>Betaproteobacteria</taxon>
        <taxon>Burkholderiales</taxon>
        <taxon>Sphaerotilaceae</taxon>
        <taxon>Roseateles</taxon>
    </lineage>
</organism>
<dbReference type="GO" id="GO:0016787">
    <property type="term" value="F:hydrolase activity"/>
    <property type="evidence" value="ECO:0007669"/>
    <property type="project" value="UniProtKB-KW"/>
</dbReference>
<dbReference type="Proteomes" id="UP001180536">
    <property type="component" value="Unassembled WGS sequence"/>
</dbReference>
<dbReference type="PANTHER" id="PTHR11804:SF84">
    <property type="entry name" value="SACCHAROLYSIN"/>
    <property type="match status" value="1"/>
</dbReference>
<dbReference type="SUPFAM" id="SSF55486">
    <property type="entry name" value="Metalloproteases ('zincins'), catalytic domain"/>
    <property type="match status" value="1"/>
</dbReference>
<reference evidence="10 11" key="1">
    <citation type="submission" date="2023-07" db="EMBL/GenBank/DDBJ databases">
        <title>Sorghum-associated microbial communities from plants grown in Nebraska, USA.</title>
        <authorList>
            <person name="Schachtman D."/>
        </authorList>
    </citation>
    <scope>NUCLEOTIDE SEQUENCE [LARGE SCALE GENOMIC DNA]</scope>
    <source>
        <strain evidence="10 11">BE310</strain>
    </source>
</reference>
<sequence>MKPVLTTLALLALTVATAHAQPQLPAPNFPTFGSVADVQTRCDSGLKSARQRVAQLEKRKVDSGWLAAYDDLVVYLEDHQGPNDFILNVHPDKAIRDAAQACSLRWADFGSSLGQNEKLYRALQKAPKADGIDAEFARLASGQFEDSGVALPKAKRERAKQILDKLTELDQQFNKNIRDAGTRVAFTGAELKGVPASVWEKAKRDDQGRILLGVDYPSYVPVMRSAESGEARRRMWLAKTNEGGTPNLDLLAQIVTLRGEYAKLFGFDNYVDFNLRRRMAKDGATATRFLDSVTGAVNAREKTELQELRAAKAEHLGTAPEQTQVERWDATFYSERVKLQKFSVDQNAFRPYFPPQASLEFSMRIIEKLMGVKYQRVDNKLWHDEAQTYVVSDAATGKPIAQMYVDLYPRDGKYNHAAVWPLRGSATRIGRTPAASLVVNFDRNGLTLDEVETLLHELGHAVHVNLSNTRYAATAGTTVMHDFVEAPSQMLEDWVYDKQVLKLMQEVCPTCKPVPDAMVAQAQAAKHYGKGGLFGRQHLYASYDITLHRQAKPEPLPLWAKMEGATPLGHVQGTMFPAGFAHIAGGYGSGYYGYLWSLVVAMDLRTAFAADKLNADVGKRYRDDVLGQGAQKPAPELVKDFLGRESNSQAFFEYLKK</sequence>